<dbReference type="AlphaFoldDB" id="A0A2N7LE45"/>
<dbReference type="RefSeq" id="WP_102390416.1">
    <property type="nucleotide sequence ID" value="NZ_MDAL01000012.1"/>
</dbReference>
<feature type="signal peptide" evidence="2">
    <location>
        <begin position="1"/>
        <end position="23"/>
    </location>
</feature>
<reference evidence="4" key="1">
    <citation type="submission" date="2016-07" db="EMBL/GenBank/DDBJ databases">
        <title>Nontailed viruses are major unrecognized killers of bacteria in the ocean.</title>
        <authorList>
            <person name="Kauffman K."/>
            <person name="Hussain F."/>
            <person name="Yang J."/>
            <person name="Arevalo P."/>
            <person name="Brown J."/>
            <person name="Cutler M."/>
            <person name="Kelly L."/>
            <person name="Polz M.F."/>
        </authorList>
    </citation>
    <scope>NUCLEOTIDE SEQUENCE [LARGE SCALE GENOMIC DNA]</scope>
    <source>
        <strain evidence="4">10N.261.45.A10</strain>
    </source>
</reference>
<feature type="coiled-coil region" evidence="1">
    <location>
        <begin position="66"/>
        <end position="132"/>
    </location>
</feature>
<accession>A0A2N7LE45</accession>
<feature type="chain" id="PRO_5014951085" description="Chromosome partitioning protein ParA" evidence="2">
    <location>
        <begin position="24"/>
        <end position="241"/>
    </location>
</feature>
<gene>
    <name evidence="3" type="ORF">BCT23_12350</name>
</gene>
<protein>
    <recommendedName>
        <fullName evidence="5">Chromosome partitioning protein ParA</fullName>
    </recommendedName>
</protein>
<comment type="caution">
    <text evidence="3">The sequence shown here is derived from an EMBL/GenBank/DDBJ whole genome shotgun (WGS) entry which is preliminary data.</text>
</comment>
<dbReference type="EMBL" id="MDAL01000012">
    <property type="protein sequence ID" value="PMN93541.1"/>
    <property type="molecule type" value="Genomic_DNA"/>
</dbReference>
<keyword evidence="1" id="KW-0175">Coiled coil</keyword>
<name>A0A2N7LE45_9GAMM</name>
<evidence type="ECO:0000256" key="1">
    <source>
        <dbReference type="SAM" id="Coils"/>
    </source>
</evidence>
<organism evidence="3 4">
    <name type="scientific">Enterovibrio norvegicus</name>
    <dbReference type="NCBI Taxonomy" id="188144"/>
    <lineage>
        <taxon>Bacteria</taxon>
        <taxon>Pseudomonadati</taxon>
        <taxon>Pseudomonadota</taxon>
        <taxon>Gammaproteobacteria</taxon>
        <taxon>Vibrionales</taxon>
        <taxon>Vibrionaceae</taxon>
        <taxon>Enterovibrio</taxon>
    </lineage>
</organism>
<evidence type="ECO:0008006" key="5">
    <source>
        <dbReference type="Google" id="ProtNLM"/>
    </source>
</evidence>
<keyword evidence="2" id="KW-0732">Signal</keyword>
<dbReference type="Proteomes" id="UP000235387">
    <property type="component" value="Unassembled WGS sequence"/>
</dbReference>
<sequence length="241" mass="26671">MTSVKTKNAALLLLGAAAGGLLASAVWFDQVVELEKQYAALSNDHTTLSKGIEAKDLALSVSASQHEKTQSNVEKLVVQLQEKDKELAELEHKIAMKNRQSQSQNSEQTEKLLESEKALEALRTRLQNTDRLYAERFRLTKAVSELNENILKASHKAEASQKACDEFKKGNSWNRVSQDDCDNYAKMKKAADDMIEEFDVISSQLDSVNRQLSAFGNLPLVSKESSDVEAEKAGAKLVISN</sequence>
<evidence type="ECO:0000256" key="2">
    <source>
        <dbReference type="SAM" id="SignalP"/>
    </source>
</evidence>
<proteinExistence type="predicted"/>
<evidence type="ECO:0000313" key="3">
    <source>
        <dbReference type="EMBL" id="PMN93541.1"/>
    </source>
</evidence>
<evidence type="ECO:0000313" key="4">
    <source>
        <dbReference type="Proteomes" id="UP000235387"/>
    </source>
</evidence>